<evidence type="ECO:0000313" key="2">
    <source>
        <dbReference type="EMBL" id="UNI23024.1"/>
    </source>
</evidence>
<proteinExistence type="predicted"/>
<name>A0A9Q8QQP8_9HYPO</name>
<protein>
    <submittedName>
        <fullName evidence="2">Uncharacterized protein</fullName>
    </submittedName>
</protein>
<dbReference type="KEGG" id="ptkz:JDV02_008867"/>
<accession>A0A9Q8QQP8</accession>
<dbReference type="RefSeq" id="XP_047846505.1">
    <property type="nucleotide sequence ID" value="XM_047990498.1"/>
</dbReference>
<evidence type="ECO:0000256" key="1">
    <source>
        <dbReference type="SAM" id="MobiDB-lite"/>
    </source>
</evidence>
<evidence type="ECO:0000313" key="3">
    <source>
        <dbReference type="Proteomes" id="UP000829364"/>
    </source>
</evidence>
<organism evidence="2 3">
    <name type="scientific">Purpureocillium takamizusanense</name>
    <dbReference type="NCBI Taxonomy" id="2060973"/>
    <lineage>
        <taxon>Eukaryota</taxon>
        <taxon>Fungi</taxon>
        <taxon>Dikarya</taxon>
        <taxon>Ascomycota</taxon>
        <taxon>Pezizomycotina</taxon>
        <taxon>Sordariomycetes</taxon>
        <taxon>Hypocreomycetidae</taxon>
        <taxon>Hypocreales</taxon>
        <taxon>Ophiocordycipitaceae</taxon>
        <taxon>Purpureocillium</taxon>
    </lineage>
</organism>
<dbReference type="AlphaFoldDB" id="A0A9Q8QQP8"/>
<keyword evidence="3" id="KW-1185">Reference proteome</keyword>
<feature type="region of interest" description="Disordered" evidence="1">
    <location>
        <begin position="91"/>
        <end position="121"/>
    </location>
</feature>
<dbReference type="GeneID" id="72070812"/>
<sequence length="234" mass="25309">MGRRVCFKKGPELAVCLETGAPVAPLSMRPDARALFTERAKDKAAFDAAMRQLTKRFARLRLDDGSPDVDMVDATAAAAVDAEMLDAALPQGGGGGAGAAADADEDEDEDEDAAAQRRGGMVVDAEAAREDMIIRRRVQLAVKKARALSRDSIADGCLDFAFHVCRGGSKLHRRLLGCWDKYRYSTKIGTYNGDERRYAVAGDEAAVTHLAWYAEYTTAMSAQRAFEVQGGELK</sequence>
<dbReference type="EMBL" id="CP086362">
    <property type="protein sequence ID" value="UNI23024.1"/>
    <property type="molecule type" value="Genomic_DNA"/>
</dbReference>
<dbReference type="Proteomes" id="UP000829364">
    <property type="component" value="Chromosome 9"/>
</dbReference>
<feature type="compositionally biased region" description="Acidic residues" evidence="1">
    <location>
        <begin position="102"/>
        <end position="113"/>
    </location>
</feature>
<gene>
    <name evidence="2" type="ORF">JDV02_008867</name>
</gene>
<reference evidence="2" key="1">
    <citation type="submission" date="2021-11" db="EMBL/GenBank/DDBJ databases">
        <title>Purpureocillium_takamizusanense_genome.</title>
        <authorList>
            <person name="Nguyen N.-H."/>
        </authorList>
    </citation>
    <scope>NUCLEOTIDE SEQUENCE</scope>
    <source>
        <strain evidence="2">PT3</strain>
    </source>
</reference>
<dbReference type="OrthoDB" id="4927897at2759"/>